<organism evidence="2 3">
    <name type="scientific">Sungouiella intermedia</name>
    <dbReference type="NCBI Taxonomy" id="45354"/>
    <lineage>
        <taxon>Eukaryota</taxon>
        <taxon>Fungi</taxon>
        <taxon>Dikarya</taxon>
        <taxon>Ascomycota</taxon>
        <taxon>Saccharomycotina</taxon>
        <taxon>Pichiomycetes</taxon>
        <taxon>Metschnikowiaceae</taxon>
        <taxon>Sungouiella</taxon>
    </lineage>
</organism>
<dbReference type="InterPro" id="IPR052814">
    <property type="entry name" value="Peroxisomal_DnaJ"/>
</dbReference>
<dbReference type="Pfam" id="PF14308">
    <property type="entry name" value="DnaJ-X"/>
    <property type="match status" value="1"/>
</dbReference>
<sequence length="390" mass="45564">MSSICEQAIFTRNCQHPSMDDDVKSILTDESESIREWRGSVRSLVLGQPPIDGTYYQQLGLSVTAPQWDVVKAFRVFGFQCHPYRNPADLERFQQVASIYAVLLNQDLRNIYDKVGVEGMKNHHYVPMSAEKFMQHFFGGPKLRKWIGEFYLVGNIAKAGPGHDDLANAKEKTALAKEKRKNQLLRNISERVDEYWEAKETGSVAELQRKFRMELVYMRREHFGLRLLHIMGNIFLEQAHYVLAASRTLGLSKIFDKSKIHGHHTKCKDELTRVLLVAQENGERIEFLSLLEKALNQSNEPGYHDEEERTLTLKFMECIWAVTRFEVEETLHDVLFELFYDNTNKKTRMKRYHAILFYGREMLITRRKPEEEEDDRFFEGLLAHSEVDHA</sequence>
<dbReference type="PROSITE" id="PS00636">
    <property type="entry name" value="DNAJ_1"/>
    <property type="match status" value="1"/>
</dbReference>
<gene>
    <name evidence="2" type="ORF">SAMEA4029009_CIC11G00000000840</name>
</gene>
<dbReference type="SUPFAM" id="SSF46565">
    <property type="entry name" value="Chaperone J-domain"/>
    <property type="match status" value="1"/>
</dbReference>
<dbReference type="PANTHER" id="PTHR45006:SF1">
    <property type="entry name" value="DNAJ-LIKE PROTEIN 1"/>
    <property type="match status" value="1"/>
</dbReference>
<accession>A0A1L0DH21</accession>
<dbReference type="InterPro" id="IPR036869">
    <property type="entry name" value="J_dom_sf"/>
</dbReference>
<evidence type="ECO:0000313" key="3">
    <source>
        <dbReference type="Proteomes" id="UP000182259"/>
    </source>
</evidence>
<proteinExistence type="predicted"/>
<dbReference type="CDD" id="cd06257">
    <property type="entry name" value="DnaJ"/>
    <property type="match status" value="1"/>
</dbReference>
<protein>
    <submittedName>
        <fullName evidence="2">CIC11C00000000840</fullName>
    </submittedName>
</protein>
<dbReference type="AlphaFoldDB" id="A0A1L0DH21"/>
<dbReference type="InterPro" id="IPR026894">
    <property type="entry name" value="DnaJ_X"/>
</dbReference>
<dbReference type="Pfam" id="PF00226">
    <property type="entry name" value="DnaJ"/>
    <property type="match status" value="1"/>
</dbReference>
<dbReference type="GO" id="GO:0005829">
    <property type="term" value="C:cytosol"/>
    <property type="evidence" value="ECO:0007669"/>
    <property type="project" value="TreeGrafter"/>
</dbReference>
<dbReference type="EMBL" id="LT635767">
    <property type="protein sequence ID" value="SGZ55812.1"/>
    <property type="molecule type" value="Genomic_DNA"/>
</dbReference>
<dbReference type="PROSITE" id="PS50076">
    <property type="entry name" value="DNAJ_2"/>
    <property type="match status" value="1"/>
</dbReference>
<evidence type="ECO:0000313" key="2">
    <source>
        <dbReference type="EMBL" id="SGZ55812.1"/>
    </source>
</evidence>
<dbReference type="PANTHER" id="PTHR45006">
    <property type="entry name" value="DNAJ-LIKE PROTEIN 1"/>
    <property type="match status" value="1"/>
</dbReference>
<reference evidence="2 3" key="1">
    <citation type="submission" date="2016-10" db="EMBL/GenBank/DDBJ databases">
        <authorList>
            <person name="de Groot N.N."/>
        </authorList>
    </citation>
    <scope>NUCLEOTIDE SEQUENCE [LARGE SCALE GENOMIC DNA]</scope>
    <source>
        <strain evidence="2 3">PYCC 4715</strain>
    </source>
</reference>
<dbReference type="Gene3D" id="1.10.287.110">
    <property type="entry name" value="DnaJ domain"/>
    <property type="match status" value="1"/>
</dbReference>
<dbReference type="InterPro" id="IPR001623">
    <property type="entry name" value="DnaJ_domain"/>
</dbReference>
<dbReference type="GO" id="GO:0016558">
    <property type="term" value="P:protein import into peroxisome matrix"/>
    <property type="evidence" value="ECO:0007669"/>
    <property type="project" value="TreeGrafter"/>
</dbReference>
<name>A0A1L0DH21_9ASCO</name>
<evidence type="ECO:0000259" key="1">
    <source>
        <dbReference type="PROSITE" id="PS50076"/>
    </source>
</evidence>
<dbReference type="Proteomes" id="UP000182259">
    <property type="component" value="Chromosome IV"/>
</dbReference>
<dbReference type="InterPro" id="IPR018253">
    <property type="entry name" value="DnaJ_domain_CS"/>
</dbReference>
<feature type="domain" description="J" evidence="1">
    <location>
        <begin position="54"/>
        <end position="116"/>
    </location>
</feature>